<dbReference type="Gramene" id="EME29756">
    <property type="protein sequence ID" value="EME29756"/>
    <property type="gene ID" value="Gasu_29720"/>
</dbReference>
<reference evidence="1" key="2">
    <citation type="journal article" date="2013" name="Science">
        <title>Gene Transfer from Bacteria and Archaea Facilitated Evolution of an Extremophilic Eukaryote.</title>
        <authorList>
            <person name="Schoenknecht G."/>
            <person name="Chen W.-H."/>
            <person name="Ternes C.M."/>
            <person name="Barbier G.G."/>
            <person name="Shrestha R.P."/>
            <person name="Stanke M."/>
            <person name="Brautigam A."/>
            <person name="Baker B.J."/>
            <person name="Banfield J.F."/>
            <person name="Garavito R.M."/>
            <person name="Carr K."/>
            <person name="Wilkerson C."/>
            <person name="Rensing S.A."/>
            <person name="Gagneul D."/>
            <person name="Dickenson N.E."/>
            <person name="Oesterhelt C."/>
            <person name="Lercher M.J."/>
            <person name="Weber A.P.M."/>
        </authorList>
    </citation>
    <scope>NUCLEOTIDE SEQUENCE</scope>
    <source>
        <strain evidence="1">074W</strain>
    </source>
</reference>
<evidence type="ECO:0000313" key="2">
    <source>
        <dbReference type="Proteomes" id="UP000030680"/>
    </source>
</evidence>
<dbReference type="AlphaFoldDB" id="M2X0A0"/>
<proteinExistence type="predicted"/>
<dbReference type="Proteomes" id="UP000030680">
    <property type="component" value="Unassembled WGS sequence"/>
</dbReference>
<accession>M2X0A0</accession>
<dbReference type="RefSeq" id="XP_005706275.1">
    <property type="nucleotide sequence ID" value="XM_005706218.1"/>
</dbReference>
<dbReference type="KEGG" id="gsl:Gasu_29720"/>
<evidence type="ECO:0000313" key="1">
    <source>
        <dbReference type="EMBL" id="EME29755.1"/>
    </source>
</evidence>
<dbReference type="EMBL" id="KB454506">
    <property type="protein sequence ID" value="EME29756.1"/>
    <property type="molecule type" value="Genomic_DNA"/>
</dbReference>
<organism evidence="1 2">
    <name type="scientific">Galdieria sulphuraria</name>
    <name type="common">Red alga</name>
    <dbReference type="NCBI Taxonomy" id="130081"/>
    <lineage>
        <taxon>Eukaryota</taxon>
        <taxon>Rhodophyta</taxon>
        <taxon>Bangiophyceae</taxon>
        <taxon>Galdieriales</taxon>
        <taxon>Galdieriaceae</taxon>
        <taxon>Galdieria</taxon>
    </lineage>
</organism>
<name>M2X0A0_GALSU</name>
<dbReference type="EMBL" id="KB454506">
    <property type="protein sequence ID" value="EME29755.1"/>
    <property type="molecule type" value="Genomic_DNA"/>
</dbReference>
<dbReference type="Gramene" id="EME29755">
    <property type="protein sequence ID" value="EME29755"/>
    <property type="gene ID" value="Gasu_29720"/>
</dbReference>
<sequence length="99" mass="11484">MKLENDHFIHCEAVFQGFERLTKEDSEIENESKTGYSKTRFLICYPSRVTGSLKFTLETSFVKLNSVKRYSVDSKLTGTLLQHYFSPFTTLLWCEIGCI</sequence>
<dbReference type="GeneID" id="17088528"/>
<gene>
    <name evidence="1" type="ORF">Gasu_29720</name>
</gene>
<reference evidence="2" key="1">
    <citation type="journal article" date="2013" name="Science">
        <title>Gene transfer from bacteria and archaea facilitated evolution of an extremophilic eukaryote.</title>
        <authorList>
            <person name="Schonknecht G."/>
            <person name="Chen W.H."/>
            <person name="Ternes C.M."/>
            <person name="Barbier G.G."/>
            <person name="Shrestha R.P."/>
            <person name="Stanke M."/>
            <person name="Brautigam A."/>
            <person name="Baker B.J."/>
            <person name="Banfield J.F."/>
            <person name="Garavito R.M."/>
            <person name="Carr K."/>
            <person name="Wilkerson C."/>
            <person name="Rensing S.A."/>
            <person name="Gagneul D."/>
            <person name="Dickenson N.E."/>
            <person name="Oesterhelt C."/>
            <person name="Lercher M.J."/>
            <person name="Weber A.P."/>
        </authorList>
    </citation>
    <scope>NUCLEOTIDE SEQUENCE [LARGE SCALE GENOMIC DNA]</scope>
    <source>
        <strain evidence="2">074W</strain>
    </source>
</reference>
<keyword evidence="2" id="KW-1185">Reference proteome</keyword>
<protein>
    <submittedName>
        <fullName evidence="1">Uncharacterized protein</fullName>
    </submittedName>
</protein>
<dbReference type="RefSeq" id="XP_005706276.1">
    <property type="nucleotide sequence ID" value="XM_005706219.1"/>
</dbReference>